<dbReference type="EMBL" id="MFKF01000406">
    <property type="protein sequence ID" value="OGG44335.1"/>
    <property type="molecule type" value="Genomic_DNA"/>
</dbReference>
<sequence>MTVHVLSSTQFFNLLRRRTKRNAAAVDRRIEASGLREMAVLMSDSSGFSRKTKEYGILQFLAVMTQCYDRLVPIIEKRHGTCLSLGADNILAVFEDPADAVAAAADMHRRLKKRNRGRGDADRFNICIGIHYGRLVRLRDNAYGDTVNIAAKIGEDLAAKDEILVTRAVADRVRDRFRCAYSRSTEIGGRTFELCRVRY</sequence>
<evidence type="ECO:0000259" key="1">
    <source>
        <dbReference type="PROSITE" id="PS50125"/>
    </source>
</evidence>
<dbReference type="InterPro" id="IPR029787">
    <property type="entry name" value="Nucleotide_cyclase"/>
</dbReference>
<dbReference type="Pfam" id="PF00211">
    <property type="entry name" value="Guanylate_cyc"/>
    <property type="match status" value="1"/>
</dbReference>
<dbReference type="InterPro" id="IPR050697">
    <property type="entry name" value="Adenylyl/Guanylyl_Cyclase_3/4"/>
</dbReference>
<accession>A0A1F6C595</accession>
<dbReference type="GO" id="GO:0009190">
    <property type="term" value="P:cyclic nucleotide biosynthetic process"/>
    <property type="evidence" value="ECO:0007669"/>
    <property type="project" value="InterPro"/>
</dbReference>
<evidence type="ECO:0000313" key="2">
    <source>
        <dbReference type="EMBL" id="OGG44335.1"/>
    </source>
</evidence>
<name>A0A1F6C595_HANXR</name>
<dbReference type="GO" id="GO:0004016">
    <property type="term" value="F:adenylate cyclase activity"/>
    <property type="evidence" value="ECO:0007669"/>
    <property type="project" value="UniProtKB-ARBA"/>
</dbReference>
<dbReference type="AlphaFoldDB" id="A0A1F6C595"/>
<protein>
    <recommendedName>
        <fullName evidence="1">Guanylate cyclase domain-containing protein</fullName>
    </recommendedName>
</protein>
<dbReference type="SUPFAM" id="SSF55073">
    <property type="entry name" value="Nucleotide cyclase"/>
    <property type="match status" value="1"/>
</dbReference>
<dbReference type="Proteomes" id="UP000178606">
    <property type="component" value="Unassembled WGS sequence"/>
</dbReference>
<proteinExistence type="predicted"/>
<dbReference type="GO" id="GO:0035556">
    <property type="term" value="P:intracellular signal transduction"/>
    <property type="evidence" value="ECO:0007669"/>
    <property type="project" value="InterPro"/>
</dbReference>
<dbReference type="PANTHER" id="PTHR43081">
    <property type="entry name" value="ADENYLATE CYCLASE, TERMINAL-DIFFERENTIATION SPECIFIC-RELATED"/>
    <property type="match status" value="1"/>
</dbReference>
<organism evidence="2 3">
    <name type="scientific">Handelsmanbacteria sp. (strain RIFCSPLOWO2_12_FULL_64_10)</name>
    <dbReference type="NCBI Taxonomy" id="1817868"/>
    <lineage>
        <taxon>Bacteria</taxon>
        <taxon>Candidatus Handelsmaniibacteriota</taxon>
    </lineage>
</organism>
<dbReference type="InterPro" id="IPR001054">
    <property type="entry name" value="A/G_cyclase"/>
</dbReference>
<dbReference type="Gene3D" id="3.30.70.1230">
    <property type="entry name" value="Nucleotide cyclase"/>
    <property type="match status" value="1"/>
</dbReference>
<dbReference type="PANTHER" id="PTHR43081:SF1">
    <property type="entry name" value="ADENYLATE CYCLASE, TERMINAL-DIFFERENTIATION SPECIFIC"/>
    <property type="match status" value="1"/>
</dbReference>
<dbReference type="PROSITE" id="PS50125">
    <property type="entry name" value="GUANYLATE_CYCLASE_2"/>
    <property type="match status" value="1"/>
</dbReference>
<feature type="domain" description="Guanylate cyclase" evidence="1">
    <location>
        <begin position="39"/>
        <end position="154"/>
    </location>
</feature>
<gene>
    <name evidence="2" type="ORF">A3F84_04415</name>
</gene>
<comment type="caution">
    <text evidence="2">The sequence shown here is derived from an EMBL/GenBank/DDBJ whole genome shotgun (WGS) entry which is preliminary data.</text>
</comment>
<reference evidence="2 3" key="1">
    <citation type="journal article" date="2016" name="Nat. Commun.">
        <title>Thousands of microbial genomes shed light on interconnected biogeochemical processes in an aquifer system.</title>
        <authorList>
            <person name="Anantharaman K."/>
            <person name="Brown C.T."/>
            <person name="Hug L.A."/>
            <person name="Sharon I."/>
            <person name="Castelle C.J."/>
            <person name="Probst A.J."/>
            <person name="Thomas B.C."/>
            <person name="Singh A."/>
            <person name="Wilkins M.J."/>
            <person name="Karaoz U."/>
            <person name="Brodie E.L."/>
            <person name="Williams K.H."/>
            <person name="Hubbard S.S."/>
            <person name="Banfield J.F."/>
        </authorList>
    </citation>
    <scope>NUCLEOTIDE SEQUENCE [LARGE SCALE GENOMIC DNA]</scope>
    <source>
        <strain evidence="3">RIFCSPLOWO2_12_FULL_64_10</strain>
    </source>
</reference>
<dbReference type="CDD" id="cd07302">
    <property type="entry name" value="CHD"/>
    <property type="match status" value="1"/>
</dbReference>
<evidence type="ECO:0000313" key="3">
    <source>
        <dbReference type="Proteomes" id="UP000178606"/>
    </source>
</evidence>